<dbReference type="EMBL" id="CP036264">
    <property type="protein sequence ID" value="QEG02516.1"/>
    <property type="molecule type" value="Genomic_DNA"/>
</dbReference>
<feature type="signal peptide" evidence="2">
    <location>
        <begin position="1"/>
        <end position="32"/>
    </location>
</feature>
<sequence length="807" mass="90564" precursor="true">MTRHLPQRRHSRWTTTACALAAVLALSSIADADQRIVLKSGIALEGLFAEIASLNENPFQAGGQGQPKSRPILLVDDGLRRIYIHERGMVAGPPQDVRGIERTIEFKQSVPLGGSPIQGIGDILGVSDFNEYGRRTITIRGPTGEAIDIVQGITELNSRYAKVEALKAKPSYVWDMRVATSSIMSETLQNIFRQRIDQSDVNERLTVVRFFIEAERFRAAEEELTRTIRAFPELKDMNTQLIGIVNRQANQLIDEAALRASVGQEQYARSVYQRFPMDAVGRITREKVKIAVEKLSETDRQVKELVDALRTDLEQLPEGQRESLQSVFAEIENGLSSATLPRLNDYSRLRKSDTVSLDERVALAVAGWLMGPGSGEQNLVVATSLVKVRDLVAEYLGPADLVRRPQILEELRTIEGAQIEYVARLLPQLLPVKSWPEGSADPDIPGLFRIGSTAATEAAEQSLIDTPDYVVQLPPEYDPLREYPCLVVLAPPGAPPELELAWWAGDFAPSLNARIGHATRNGYIVVAPKWGRDTQRTYEYTPREHHAVLSSLRHAMRRASIDADRVFLAGHGDGATAAWDIALSHPDHWAGMVSINGEPSKTIQHYFPNAEHIPLYFVMGEASGPKPPLIRMGAVLDDYMNARNDATVVMYRGRAREDFYEEIPKLFEWLNVATHVRKPMPQDIDARTMRKGDQYFWWLELGPLKPLVEINPVLWDQAERKRAGTVNASVGGGNQVRIDGPSDSYMLCLRPEMGVDLNEQVVIRRSRDRVPDYFRFDGELETILEDTRRRADRKRPFWARVPVPLND</sequence>
<dbReference type="InterPro" id="IPR050955">
    <property type="entry name" value="Plant_Biomass_Hydrol_Est"/>
</dbReference>
<dbReference type="Proteomes" id="UP000321353">
    <property type="component" value="Chromosome"/>
</dbReference>
<keyword evidence="1 2" id="KW-0732">Signal</keyword>
<keyword evidence="3" id="KW-0378">Hydrolase</keyword>
<proteinExistence type="predicted"/>
<protein>
    <submittedName>
        <fullName evidence="3">Alpha/beta hydrolase family protein</fullName>
    </submittedName>
</protein>
<dbReference type="Gene3D" id="3.40.50.1820">
    <property type="entry name" value="alpha/beta hydrolase"/>
    <property type="match status" value="1"/>
</dbReference>
<evidence type="ECO:0000313" key="3">
    <source>
        <dbReference type="EMBL" id="QEG02516.1"/>
    </source>
</evidence>
<dbReference type="PANTHER" id="PTHR43037">
    <property type="entry name" value="UNNAMED PRODUCT-RELATED"/>
    <property type="match status" value="1"/>
</dbReference>
<dbReference type="AlphaFoldDB" id="A0A5B9MRT4"/>
<dbReference type="GO" id="GO:0016787">
    <property type="term" value="F:hydrolase activity"/>
    <property type="evidence" value="ECO:0007669"/>
    <property type="project" value="UniProtKB-KW"/>
</dbReference>
<reference evidence="3 4" key="1">
    <citation type="submission" date="2019-02" db="EMBL/GenBank/DDBJ databases">
        <title>Planctomycetal bacteria perform biofilm scaping via a novel small molecule.</title>
        <authorList>
            <person name="Jeske O."/>
            <person name="Boedeker C."/>
            <person name="Wiegand S."/>
            <person name="Breitling P."/>
            <person name="Kallscheuer N."/>
            <person name="Jogler M."/>
            <person name="Rohde M."/>
            <person name="Petersen J."/>
            <person name="Medema M.H."/>
            <person name="Surup F."/>
            <person name="Jogler C."/>
        </authorList>
    </citation>
    <scope>NUCLEOTIDE SEQUENCE [LARGE SCALE GENOMIC DNA]</scope>
    <source>
        <strain evidence="3 4">Mal15</strain>
    </source>
</reference>
<keyword evidence="4" id="KW-1185">Reference proteome</keyword>
<evidence type="ECO:0000256" key="1">
    <source>
        <dbReference type="ARBA" id="ARBA00022729"/>
    </source>
</evidence>
<evidence type="ECO:0000313" key="4">
    <source>
        <dbReference type="Proteomes" id="UP000321353"/>
    </source>
</evidence>
<accession>A0A5B9MRT4</accession>
<dbReference type="KEGG" id="smam:Mal15_66370"/>
<dbReference type="InterPro" id="IPR029058">
    <property type="entry name" value="AB_hydrolase_fold"/>
</dbReference>
<evidence type="ECO:0000256" key="2">
    <source>
        <dbReference type="SAM" id="SignalP"/>
    </source>
</evidence>
<feature type="chain" id="PRO_5022844819" evidence="2">
    <location>
        <begin position="33"/>
        <end position="807"/>
    </location>
</feature>
<dbReference type="SUPFAM" id="SSF53474">
    <property type="entry name" value="alpha/beta-Hydrolases"/>
    <property type="match status" value="1"/>
</dbReference>
<name>A0A5B9MRT4_9BACT</name>
<dbReference type="RefSeq" id="WP_147871447.1">
    <property type="nucleotide sequence ID" value="NZ_CP036264.1"/>
</dbReference>
<dbReference type="PANTHER" id="PTHR43037:SF1">
    <property type="entry name" value="BLL1128 PROTEIN"/>
    <property type="match status" value="1"/>
</dbReference>
<gene>
    <name evidence="3" type="ORF">Mal15_66370</name>
</gene>
<organism evidence="3 4">
    <name type="scientific">Stieleria maiorica</name>
    <dbReference type="NCBI Taxonomy" id="2795974"/>
    <lineage>
        <taxon>Bacteria</taxon>
        <taxon>Pseudomonadati</taxon>
        <taxon>Planctomycetota</taxon>
        <taxon>Planctomycetia</taxon>
        <taxon>Pirellulales</taxon>
        <taxon>Pirellulaceae</taxon>
        <taxon>Stieleria</taxon>
    </lineage>
</organism>